<keyword evidence="1" id="KW-0472">Membrane</keyword>
<dbReference type="Proteomes" id="UP000030750">
    <property type="component" value="Unassembled WGS sequence"/>
</dbReference>
<reference evidence="2" key="1">
    <citation type="submission" date="2013-10" db="EMBL/GenBank/DDBJ databases">
        <title>Genomic analysis of the causative agents of coccidiosis in chickens.</title>
        <authorList>
            <person name="Reid A.J."/>
            <person name="Blake D."/>
            <person name="Billington K."/>
            <person name="Browne H."/>
            <person name="Dunn M."/>
            <person name="Hung S."/>
            <person name="Kawahara F."/>
            <person name="Miranda-Saavedra D."/>
            <person name="Mourier T."/>
            <person name="Nagra H."/>
            <person name="Otto T.D."/>
            <person name="Rawlings N."/>
            <person name="Sanchez A."/>
            <person name="Sanders M."/>
            <person name="Subramaniam C."/>
            <person name="Tay Y."/>
            <person name="Dear P."/>
            <person name="Doerig C."/>
            <person name="Gruber A."/>
            <person name="Parkinson J."/>
            <person name="Shirley M."/>
            <person name="Wan K.L."/>
            <person name="Berriman M."/>
            <person name="Tomley F."/>
            <person name="Pain A."/>
        </authorList>
    </citation>
    <scope>NUCLEOTIDE SEQUENCE [LARGE SCALE GENOMIC DNA]</scope>
    <source>
        <strain evidence="2">Houghton</strain>
    </source>
</reference>
<dbReference type="OrthoDB" id="347431at2759"/>
<feature type="transmembrane region" description="Helical" evidence="1">
    <location>
        <begin position="93"/>
        <end position="111"/>
    </location>
</feature>
<proteinExistence type="predicted"/>
<gene>
    <name evidence="2" type="ORF">EBH_0020220</name>
</gene>
<dbReference type="EMBL" id="HG711108">
    <property type="protein sequence ID" value="CDJ48403.1"/>
    <property type="molecule type" value="Genomic_DNA"/>
</dbReference>
<dbReference type="VEuPathDB" id="ToxoDB:EBH_0020220"/>
<evidence type="ECO:0000313" key="2">
    <source>
        <dbReference type="EMBL" id="CDJ48403.1"/>
    </source>
</evidence>
<evidence type="ECO:0000256" key="1">
    <source>
        <dbReference type="SAM" id="Phobius"/>
    </source>
</evidence>
<keyword evidence="1" id="KW-0812">Transmembrane</keyword>
<sequence length="653" mass="72619">MGFHRERRSLGLYLVLILGVGVQISRFAVAFEILASAATPHHGNPWNVDRASGLGVRNAFFDVSEDIPEEAGLRKTTHVKATSKGRRRAWRRLAILVALSISVAVALQFRLRSSSSFLRRGQQPVAPPTEEPQRNERLEKVRGLAKSASMITAALQTPGAEELMGRLQEDLNKAEKVQREGGTAEEIEASLDGVMDCVQMLHTEIIEHADAAVKANKVISLYPLIDAKDPNPIEEIESLETLHETAVSPFLQSLSSMYNVSEALFLRTKTIHAELKKSEVPAQDEDGKWLQSTALKVNSLFSTMEAQRHVERLARGLVSGSLSGLKVTMLAEREAKRLRLQLSLDVAHMHLQQIKGALQNISVSAKKEASVNDKKAVLNGIEKELQGISVKVSELLVPSRNLRTSETLREIFAVCTASQEVEDEVSAHLERILGVLTEFEPKADDLDKASKKAMGELIDKYRKLFAQKHEVTQRAYYDVEERVGNVIHRGILPSATTMQRQHARVAQNIRDKMNQTMEQSEQEVSYGESALLELKTVGKLSTAAQVMEVLKVIGNSIIHMKEEALLQLLSIHLVNILQQDIIHIAKEEATITLDPDYPHVDQQKMHALQSNFNAAKKTAELSGTVQEMAAAAAAMRTYYTQIEELLCEQRRKS</sequence>
<organism evidence="2 3">
    <name type="scientific">Eimeria brunetti</name>
    <dbReference type="NCBI Taxonomy" id="51314"/>
    <lineage>
        <taxon>Eukaryota</taxon>
        <taxon>Sar</taxon>
        <taxon>Alveolata</taxon>
        <taxon>Apicomplexa</taxon>
        <taxon>Conoidasida</taxon>
        <taxon>Coccidia</taxon>
        <taxon>Eucoccidiorida</taxon>
        <taxon>Eimeriorina</taxon>
        <taxon>Eimeriidae</taxon>
        <taxon>Eimeria</taxon>
    </lineage>
</organism>
<dbReference type="AlphaFoldDB" id="U6LGM7"/>
<accession>U6LGM7</accession>
<evidence type="ECO:0008006" key="4">
    <source>
        <dbReference type="Google" id="ProtNLM"/>
    </source>
</evidence>
<evidence type="ECO:0000313" key="3">
    <source>
        <dbReference type="Proteomes" id="UP000030750"/>
    </source>
</evidence>
<keyword evidence="3" id="KW-1185">Reference proteome</keyword>
<name>U6LGM7_9EIME</name>
<protein>
    <recommendedName>
        <fullName evidence="4">Transmembrane protein</fullName>
    </recommendedName>
</protein>
<feature type="transmembrane region" description="Helical" evidence="1">
    <location>
        <begin position="12"/>
        <end position="35"/>
    </location>
</feature>
<keyword evidence="1" id="KW-1133">Transmembrane helix</keyword>
<reference evidence="2" key="2">
    <citation type="submission" date="2013-10" db="EMBL/GenBank/DDBJ databases">
        <authorList>
            <person name="Aslett M."/>
        </authorList>
    </citation>
    <scope>NUCLEOTIDE SEQUENCE [LARGE SCALE GENOMIC DNA]</scope>
    <source>
        <strain evidence="2">Houghton</strain>
    </source>
</reference>